<dbReference type="PANTHER" id="PTHR46148">
    <property type="entry name" value="CHROMO DOMAIN-CONTAINING PROTEIN"/>
    <property type="match status" value="1"/>
</dbReference>
<evidence type="ECO:0000259" key="1">
    <source>
        <dbReference type="Pfam" id="PF24626"/>
    </source>
</evidence>
<protein>
    <recommendedName>
        <fullName evidence="1">Tf2-1-like SH3-like domain-containing protein</fullName>
    </recommendedName>
</protein>
<name>A0A151TCG1_CAJCA</name>
<reference evidence="2 3" key="1">
    <citation type="journal article" date="2012" name="Nat. Biotechnol.">
        <title>Draft genome sequence of pigeonpea (Cajanus cajan), an orphan legume crop of resource-poor farmers.</title>
        <authorList>
            <person name="Varshney R.K."/>
            <person name="Chen W."/>
            <person name="Li Y."/>
            <person name="Bharti A.K."/>
            <person name="Saxena R.K."/>
            <person name="Schlueter J.A."/>
            <person name="Donoghue M.T."/>
            <person name="Azam S."/>
            <person name="Fan G."/>
            <person name="Whaley A.M."/>
            <person name="Farmer A.D."/>
            <person name="Sheridan J."/>
            <person name="Iwata A."/>
            <person name="Tuteja R."/>
            <person name="Penmetsa R.V."/>
            <person name="Wu W."/>
            <person name="Upadhyaya H.D."/>
            <person name="Yang S.P."/>
            <person name="Shah T."/>
            <person name="Saxena K.B."/>
            <person name="Michael T."/>
            <person name="McCombie W.R."/>
            <person name="Yang B."/>
            <person name="Zhang G."/>
            <person name="Yang H."/>
            <person name="Wang J."/>
            <person name="Spillane C."/>
            <person name="Cook D.R."/>
            <person name="May G.D."/>
            <person name="Xu X."/>
            <person name="Jackson S.A."/>
        </authorList>
    </citation>
    <scope>NUCLEOTIDE SEQUENCE [LARGE SCALE GENOMIC DNA]</scope>
    <source>
        <strain evidence="3">cv. Asha</strain>
    </source>
</reference>
<evidence type="ECO:0000313" key="3">
    <source>
        <dbReference type="Proteomes" id="UP000075243"/>
    </source>
</evidence>
<dbReference type="AlphaFoldDB" id="A0A151TCG1"/>
<dbReference type="InterPro" id="IPR056924">
    <property type="entry name" value="SH3_Tf2-1"/>
</dbReference>
<dbReference type="PANTHER" id="PTHR46148:SF52">
    <property type="entry name" value="OS04G0603800 PROTEIN"/>
    <property type="match status" value="1"/>
</dbReference>
<feature type="domain" description="Tf2-1-like SH3-like" evidence="1">
    <location>
        <begin position="18"/>
        <end position="81"/>
    </location>
</feature>
<keyword evidence="3" id="KW-1185">Reference proteome</keyword>
<gene>
    <name evidence="2" type="ORF">KK1_019332</name>
</gene>
<dbReference type="Proteomes" id="UP000075243">
    <property type="component" value="Chromosome 7"/>
</dbReference>
<accession>A0A151TCG1</accession>
<dbReference type="OMA" id="PCEVLAR"/>
<proteinExistence type="predicted"/>
<evidence type="ECO:0000313" key="2">
    <source>
        <dbReference type="EMBL" id="KYP64727.1"/>
    </source>
</evidence>
<organism evidence="2 3">
    <name type="scientific">Cajanus cajan</name>
    <name type="common">Pigeon pea</name>
    <name type="synonym">Cajanus indicus</name>
    <dbReference type="NCBI Taxonomy" id="3821"/>
    <lineage>
        <taxon>Eukaryota</taxon>
        <taxon>Viridiplantae</taxon>
        <taxon>Streptophyta</taxon>
        <taxon>Embryophyta</taxon>
        <taxon>Tracheophyta</taxon>
        <taxon>Spermatophyta</taxon>
        <taxon>Magnoliopsida</taxon>
        <taxon>eudicotyledons</taxon>
        <taxon>Gunneridae</taxon>
        <taxon>Pentapetalae</taxon>
        <taxon>rosids</taxon>
        <taxon>fabids</taxon>
        <taxon>Fabales</taxon>
        <taxon>Fabaceae</taxon>
        <taxon>Papilionoideae</taxon>
        <taxon>50 kb inversion clade</taxon>
        <taxon>NPAAA clade</taxon>
        <taxon>indigoferoid/millettioid clade</taxon>
        <taxon>Phaseoleae</taxon>
        <taxon>Cajanus</taxon>
    </lineage>
</organism>
<sequence>MKQQVDRKRRDVKFEVEDWVYLKAQPYRLKSLVKRRNEKLSPRYYGPFQVVAKVGEVAYKLRLPENSRIHPVFHVSKLKRAVPIEKHVQPLLMYDKVTHL</sequence>
<dbReference type="Pfam" id="PF24626">
    <property type="entry name" value="SH3_Tf2-1"/>
    <property type="match status" value="1"/>
</dbReference>
<dbReference type="Gramene" id="C.cajan_18785.t">
    <property type="protein sequence ID" value="C.cajan_18785.t.cds1"/>
    <property type="gene ID" value="C.cajan_18785"/>
</dbReference>
<dbReference type="EMBL" id="CM003609">
    <property type="protein sequence ID" value="KYP64727.1"/>
    <property type="molecule type" value="Genomic_DNA"/>
</dbReference>